<feature type="binding site" evidence="7">
    <location>
        <position position="183"/>
    </location>
    <ligand>
        <name>dimethylallyl phosphate</name>
        <dbReference type="ChEBI" id="CHEBI:88052"/>
    </ligand>
</feature>
<dbReference type="InterPro" id="IPR004507">
    <property type="entry name" value="UbiX-like"/>
</dbReference>
<dbReference type="EC" id="2.5.1.129" evidence="7"/>
<proteinExistence type="inferred from homology"/>
<dbReference type="Pfam" id="PF02441">
    <property type="entry name" value="Flavoprotein"/>
    <property type="match status" value="1"/>
</dbReference>
<comment type="caution">
    <text evidence="9">The sequence shown here is derived from an EMBL/GenBank/DDBJ whole genome shotgun (WGS) entry which is preliminary data.</text>
</comment>
<gene>
    <name evidence="7" type="primary">ubiX</name>
    <name evidence="9" type="ORF">DC083_00675</name>
</gene>
<comment type="similarity">
    <text evidence="6 7">Belongs to the UbiX/PAD1 family.</text>
</comment>
<accession>A0A2U2AGG3</accession>
<comment type="caution">
    <text evidence="7">Lacks conserved residue(s) required for the propagation of feature annotation.</text>
</comment>
<dbReference type="AlphaFoldDB" id="A0A2U2AGG3"/>
<feature type="binding site" evidence="7">
    <location>
        <position position="153"/>
    </location>
    <ligand>
        <name>FMN</name>
        <dbReference type="ChEBI" id="CHEBI:58210"/>
    </ligand>
</feature>
<evidence type="ECO:0000256" key="1">
    <source>
        <dbReference type="ARBA" id="ARBA00022602"/>
    </source>
</evidence>
<dbReference type="FunFam" id="3.40.50.1950:FF:000001">
    <property type="entry name" value="Flavin prenyltransferase UbiX"/>
    <property type="match status" value="1"/>
</dbReference>
<keyword evidence="2 7" id="KW-0285">Flavoprotein</keyword>
<evidence type="ECO:0000256" key="4">
    <source>
        <dbReference type="ARBA" id="ARBA00022679"/>
    </source>
</evidence>
<dbReference type="InterPro" id="IPR003382">
    <property type="entry name" value="Flavoprotein"/>
</dbReference>
<dbReference type="Gene3D" id="3.40.50.1950">
    <property type="entry name" value="Flavin prenyltransferase-like"/>
    <property type="match status" value="1"/>
</dbReference>
<reference evidence="10" key="1">
    <citation type="submission" date="2018-05" db="EMBL/GenBank/DDBJ databases">
        <title>Ignatzschineria dubaiensis sp. nov., isolated from necrotic foot tissues of dromedaries (Camelus dromedarius) and associated maggots in Dubai, United Arab Emirates.</title>
        <authorList>
            <person name="Tsang C.C."/>
            <person name="Tang J.Y.M."/>
            <person name="Fong J.Y.H."/>
            <person name="Kinne J."/>
            <person name="Lee H.H."/>
            <person name="Joseph M."/>
            <person name="Jose S."/>
            <person name="Schuster R.K."/>
            <person name="Tang Y."/>
            <person name="Sivakumar S."/>
            <person name="Chen J.H.K."/>
            <person name="Teng J.L.L."/>
            <person name="Lau S.K.P."/>
            <person name="Wernery U."/>
            <person name="Woo P.C.Y."/>
        </authorList>
    </citation>
    <scope>NUCLEOTIDE SEQUENCE [LARGE SCALE GENOMIC DNA]</scope>
    <source>
        <strain evidence="10">KCTC 22644</strain>
    </source>
</reference>
<dbReference type="GO" id="GO:0016831">
    <property type="term" value="F:carboxy-lyase activity"/>
    <property type="evidence" value="ECO:0007669"/>
    <property type="project" value="TreeGrafter"/>
</dbReference>
<evidence type="ECO:0000256" key="6">
    <source>
        <dbReference type="ARBA" id="ARBA00060793"/>
    </source>
</evidence>
<dbReference type="HAMAP" id="MF_01984">
    <property type="entry name" value="ubiX_pad"/>
    <property type="match status" value="1"/>
</dbReference>
<keyword evidence="10" id="KW-1185">Reference proteome</keyword>
<protein>
    <recommendedName>
        <fullName evidence="7">Flavin prenyltransferase UbiX</fullName>
        <ecNumber evidence="7">2.5.1.129</ecNumber>
    </recommendedName>
</protein>
<feature type="binding site" evidence="7">
    <location>
        <position position="199"/>
    </location>
    <ligand>
        <name>dimethylallyl phosphate</name>
        <dbReference type="ChEBI" id="CHEBI:88052"/>
    </ligand>
</feature>
<evidence type="ECO:0000313" key="9">
    <source>
        <dbReference type="EMBL" id="PWD81743.1"/>
    </source>
</evidence>
<evidence type="ECO:0000256" key="2">
    <source>
        <dbReference type="ARBA" id="ARBA00022630"/>
    </source>
</evidence>
<comment type="catalytic activity">
    <reaction evidence="5 7">
        <text>dimethylallyl phosphate + FMNH2 = prenylated FMNH2 + phosphate</text>
        <dbReference type="Rhea" id="RHEA:37743"/>
        <dbReference type="ChEBI" id="CHEBI:43474"/>
        <dbReference type="ChEBI" id="CHEBI:57618"/>
        <dbReference type="ChEBI" id="CHEBI:87467"/>
        <dbReference type="ChEBI" id="CHEBI:88052"/>
        <dbReference type="EC" id="2.5.1.129"/>
    </reaction>
</comment>
<evidence type="ECO:0000256" key="7">
    <source>
        <dbReference type="HAMAP-Rule" id="MF_01984"/>
    </source>
</evidence>
<keyword evidence="4 7" id="KW-0808">Transferase</keyword>
<organism evidence="9 10">
    <name type="scientific">Ignatzschineria ureiclastica</name>
    <dbReference type="NCBI Taxonomy" id="472582"/>
    <lineage>
        <taxon>Bacteria</taxon>
        <taxon>Pseudomonadati</taxon>
        <taxon>Pseudomonadota</taxon>
        <taxon>Gammaproteobacteria</taxon>
        <taxon>Cardiobacteriales</taxon>
        <taxon>Ignatzschineriaceae</taxon>
        <taxon>Ignatzschineria</taxon>
    </lineage>
</organism>
<keyword evidence="3 7" id="KW-0288">FMN</keyword>
<dbReference type="NCBIfam" id="TIGR00421">
    <property type="entry name" value="ubiX_pad"/>
    <property type="match status" value="1"/>
</dbReference>
<name>A0A2U2AGG3_9GAMM</name>
<dbReference type="PANTHER" id="PTHR43374">
    <property type="entry name" value="FLAVIN PRENYLTRANSFERASE"/>
    <property type="match status" value="1"/>
</dbReference>
<feature type="domain" description="Flavoprotein" evidence="8">
    <location>
        <begin position="19"/>
        <end position="204"/>
    </location>
</feature>
<dbReference type="EMBL" id="QEWQ01000001">
    <property type="protein sequence ID" value="PWD81743.1"/>
    <property type="molecule type" value="Genomic_DNA"/>
</dbReference>
<dbReference type="NCBIfam" id="NF004685">
    <property type="entry name" value="PRK06029.1"/>
    <property type="match status" value="1"/>
</dbReference>
<evidence type="ECO:0000256" key="3">
    <source>
        <dbReference type="ARBA" id="ARBA00022643"/>
    </source>
</evidence>
<evidence type="ECO:0000256" key="5">
    <source>
        <dbReference type="ARBA" id="ARBA00050612"/>
    </source>
</evidence>
<comment type="function">
    <text evidence="7">Flavin prenyltransferase that catalyzes the synthesis of the prenylated FMN cofactor (prenyl-FMN) for 4-hydroxy-3-polyprenylbenzoic acid decarboxylase UbiD. The prenyltransferase is metal-independent and links a dimethylallyl moiety from dimethylallyl monophosphate (DMAP) to the flavin N5 and C6 atoms of FMN.</text>
</comment>
<feature type="binding site" evidence="7">
    <location>
        <position position="52"/>
    </location>
    <ligand>
        <name>FMN</name>
        <dbReference type="ChEBI" id="CHEBI:58210"/>
    </ligand>
</feature>
<dbReference type="InterPro" id="IPR036551">
    <property type="entry name" value="Flavin_trans-like"/>
</dbReference>
<dbReference type="PANTHER" id="PTHR43374:SF1">
    <property type="entry name" value="FLAVIN PRENYLTRANSFERASE PAD1, MITOCHONDRIAL"/>
    <property type="match status" value="1"/>
</dbReference>
<evidence type="ECO:0000313" key="10">
    <source>
        <dbReference type="Proteomes" id="UP000245020"/>
    </source>
</evidence>
<dbReference type="Proteomes" id="UP000245020">
    <property type="component" value="Unassembled WGS sequence"/>
</dbReference>
<dbReference type="RefSeq" id="WP_109188373.1">
    <property type="nucleotide sequence ID" value="NZ_BMYA01000001.1"/>
</dbReference>
<dbReference type="OrthoDB" id="9781577at2"/>
<dbReference type="GO" id="GO:0106141">
    <property type="term" value="F:flavin prenyltransferase activity"/>
    <property type="evidence" value="ECO:0007669"/>
    <property type="project" value="UniProtKB-EC"/>
</dbReference>
<sequence>MASINIRAIPTAPYRERDRITVALSGASGAQYGLRLIEVLTQQGFPVNVLLTQAALMVLALEMDIHLGSQVKAQKRRLMEMFSLTDSELLTVYSEKDWCAPMASGSNCSGAMVICPCSMGMLAAVATGQSNNLMERSADVMIKERRPLLLVVRETPFNQIHLENMLKLSQLGVQIIPANPGFYHKPQTVEDMIDFMVARILDQLAIEHQLMTRWGNDA</sequence>
<evidence type="ECO:0000259" key="8">
    <source>
        <dbReference type="Pfam" id="PF02441"/>
    </source>
</evidence>
<keyword evidence="1 7" id="KW-0637">Prenyltransferase</keyword>
<dbReference type="SUPFAM" id="SSF52507">
    <property type="entry name" value="Homo-oligomeric flavin-containing Cys decarboxylases, HFCD"/>
    <property type="match status" value="1"/>
</dbReference>
<feature type="binding site" evidence="7">
    <location>
        <begin position="26"/>
        <end position="28"/>
    </location>
    <ligand>
        <name>FMN</name>
        <dbReference type="ChEBI" id="CHEBI:58210"/>
    </ligand>
</feature>